<keyword evidence="1 8" id="KW-0540">Nuclease</keyword>
<keyword evidence="3 8" id="KW-0255">Endonuclease</keyword>
<keyword evidence="2 8" id="KW-0479">Metal-binding</keyword>
<dbReference type="GO" id="GO:0004520">
    <property type="term" value="F:DNA endonuclease activity"/>
    <property type="evidence" value="ECO:0007669"/>
    <property type="project" value="InterPro"/>
</dbReference>
<feature type="binding site" evidence="8">
    <location>
        <position position="234"/>
    </location>
    <ligand>
        <name>Mn(2+)</name>
        <dbReference type="ChEBI" id="CHEBI:29035"/>
    </ligand>
</feature>
<gene>
    <name evidence="8" type="primary">cas1</name>
    <name evidence="9" type="ordered locus">Mlg_0949</name>
</gene>
<dbReference type="EC" id="3.1.-.-" evidence="8"/>
<evidence type="ECO:0000256" key="2">
    <source>
        <dbReference type="ARBA" id="ARBA00022723"/>
    </source>
</evidence>
<evidence type="ECO:0000256" key="4">
    <source>
        <dbReference type="ARBA" id="ARBA00022801"/>
    </source>
</evidence>
<dbReference type="Gene3D" id="3.100.10.20">
    <property type="entry name" value="CRISPR-associated endonuclease Cas1, N-terminal domain"/>
    <property type="match status" value="1"/>
</dbReference>
<dbReference type="InterPro" id="IPR050646">
    <property type="entry name" value="Cas1"/>
</dbReference>
<evidence type="ECO:0000256" key="5">
    <source>
        <dbReference type="ARBA" id="ARBA00022842"/>
    </source>
</evidence>
<dbReference type="PANTHER" id="PTHR34353:SF3">
    <property type="entry name" value="CRISPR-ASSOCIATED ENDONUCLEASE CAS1"/>
    <property type="match status" value="1"/>
</dbReference>
<dbReference type="RefSeq" id="WP_011628698.1">
    <property type="nucleotide sequence ID" value="NC_008340.1"/>
</dbReference>
<evidence type="ECO:0000313" key="10">
    <source>
        <dbReference type="Proteomes" id="UP000001962"/>
    </source>
</evidence>
<dbReference type="PANTHER" id="PTHR34353">
    <property type="entry name" value="CRISPR-ASSOCIATED ENDONUCLEASE CAS1 1"/>
    <property type="match status" value="1"/>
</dbReference>
<dbReference type="KEGG" id="aeh:Mlg_0949"/>
<dbReference type="GO" id="GO:0051607">
    <property type="term" value="P:defense response to virus"/>
    <property type="evidence" value="ECO:0007669"/>
    <property type="project" value="UniProtKB-UniRule"/>
</dbReference>
<dbReference type="EMBL" id="CP000453">
    <property type="protein sequence ID" value="ABI56303.1"/>
    <property type="molecule type" value="Genomic_DNA"/>
</dbReference>
<dbReference type="GO" id="GO:0016787">
    <property type="term" value="F:hydrolase activity"/>
    <property type="evidence" value="ECO:0007669"/>
    <property type="project" value="UniProtKB-KW"/>
</dbReference>
<comment type="function">
    <text evidence="8">CRISPR (clustered regularly interspaced short palindromic repeat), is an adaptive immune system that provides protection against mobile genetic elements (viruses, transposable elements and conjugative plasmids). CRISPR clusters contain spacers, sequences complementary to antecedent mobile elements, and target invading nucleic acids. CRISPR clusters are transcribed and processed into CRISPR RNA (crRNA). Acts as a dsDNA endonuclease. Involved in the integration of spacer DNA into the CRISPR cassette.</text>
</comment>
<dbReference type="eggNOG" id="COG1518">
    <property type="taxonomic scope" value="Bacteria"/>
</dbReference>
<proteinExistence type="inferred from homology"/>
<dbReference type="GO" id="GO:0003677">
    <property type="term" value="F:DNA binding"/>
    <property type="evidence" value="ECO:0007669"/>
    <property type="project" value="UniProtKB-KW"/>
</dbReference>
<feature type="binding site" evidence="8">
    <location>
        <position position="154"/>
    </location>
    <ligand>
        <name>Mn(2+)</name>
        <dbReference type="ChEBI" id="CHEBI:29035"/>
    </ligand>
</feature>
<organism evidence="9 10">
    <name type="scientific">Alkalilimnicola ehrlichii (strain ATCC BAA-1101 / DSM 17681 / MLHE-1)</name>
    <dbReference type="NCBI Taxonomy" id="187272"/>
    <lineage>
        <taxon>Bacteria</taxon>
        <taxon>Pseudomonadati</taxon>
        <taxon>Pseudomonadota</taxon>
        <taxon>Gammaproteobacteria</taxon>
        <taxon>Chromatiales</taxon>
        <taxon>Ectothiorhodospiraceae</taxon>
        <taxon>Alkalilimnicola</taxon>
    </lineage>
</organism>
<feature type="binding site" evidence="8">
    <location>
        <position position="221"/>
    </location>
    <ligand>
        <name>Mn(2+)</name>
        <dbReference type="ChEBI" id="CHEBI:29035"/>
    </ligand>
</feature>
<evidence type="ECO:0000313" key="9">
    <source>
        <dbReference type="EMBL" id="ABI56303.1"/>
    </source>
</evidence>
<dbReference type="Gene3D" id="1.20.120.920">
    <property type="entry name" value="CRISPR-associated endonuclease Cas1, C-terminal domain"/>
    <property type="match status" value="1"/>
</dbReference>
<dbReference type="GO" id="GO:0043571">
    <property type="term" value="P:maintenance of CRISPR repeat elements"/>
    <property type="evidence" value="ECO:0007669"/>
    <property type="project" value="UniProtKB-UniRule"/>
</dbReference>
<dbReference type="InterPro" id="IPR002729">
    <property type="entry name" value="CRISPR-assoc_Cas1"/>
</dbReference>
<comment type="similarity">
    <text evidence="8">Belongs to the CRISPR-associated endonuclease Cas1 family.</text>
</comment>
<dbReference type="HAMAP" id="MF_01470">
    <property type="entry name" value="Cas1"/>
    <property type="match status" value="1"/>
</dbReference>
<dbReference type="Proteomes" id="UP000001962">
    <property type="component" value="Chromosome"/>
</dbReference>
<dbReference type="AlphaFoldDB" id="Q0AA34"/>
<protein>
    <recommendedName>
        <fullName evidence="8">CRISPR-associated endonuclease Cas1</fullName>
        <ecNumber evidence="8">3.1.-.-</ecNumber>
    </recommendedName>
</protein>
<accession>Q0AA34</accession>
<comment type="subunit">
    <text evidence="8">Homodimer, forms a heterotetramer with a Cas2 homodimer.</text>
</comment>
<keyword evidence="6 8" id="KW-0051">Antiviral defense</keyword>
<keyword evidence="8" id="KW-0464">Manganese</keyword>
<dbReference type="InterPro" id="IPR019851">
    <property type="entry name" value="CRISPR-assoc_Cas1_ECOLI"/>
</dbReference>
<dbReference type="OrthoDB" id="9777847at2"/>
<evidence type="ECO:0000256" key="7">
    <source>
        <dbReference type="ARBA" id="ARBA00023125"/>
    </source>
</evidence>
<evidence type="ECO:0000256" key="6">
    <source>
        <dbReference type="ARBA" id="ARBA00023118"/>
    </source>
</evidence>
<dbReference type="NCBIfam" id="TIGR03638">
    <property type="entry name" value="cas1_ECOLI"/>
    <property type="match status" value="1"/>
</dbReference>
<keyword evidence="5 8" id="KW-0460">Magnesium</keyword>
<comment type="cofactor">
    <cofactor evidence="8">
        <name>Mg(2+)</name>
        <dbReference type="ChEBI" id="CHEBI:18420"/>
    </cofactor>
    <cofactor evidence="8">
        <name>Mn(2+)</name>
        <dbReference type="ChEBI" id="CHEBI:29035"/>
    </cofactor>
</comment>
<dbReference type="InterPro" id="IPR042211">
    <property type="entry name" value="CRISPR-assoc_Cas1_N"/>
</dbReference>
<reference evidence="10" key="1">
    <citation type="submission" date="2006-08" db="EMBL/GenBank/DDBJ databases">
        <title>Complete sequence of Alkalilimnicola ehrilichei MLHE-1.</title>
        <authorList>
            <person name="Copeland A."/>
            <person name="Lucas S."/>
            <person name="Lapidus A."/>
            <person name="Barry K."/>
            <person name="Detter J.C."/>
            <person name="Glavina del Rio T."/>
            <person name="Hammon N."/>
            <person name="Israni S."/>
            <person name="Dalin E."/>
            <person name="Tice H."/>
            <person name="Pitluck S."/>
            <person name="Sims D."/>
            <person name="Brettin T."/>
            <person name="Bruce D."/>
            <person name="Han C."/>
            <person name="Tapia R."/>
            <person name="Gilna P."/>
            <person name="Schmutz J."/>
            <person name="Larimer F."/>
            <person name="Land M."/>
            <person name="Hauser L."/>
            <person name="Kyrpides N."/>
            <person name="Mikhailova N."/>
            <person name="Oremland R.S."/>
            <person name="Hoeft S.E."/>
            <person name="Switzer-Blum J."/>
            <person name="Kulp T."/>
            <person name="King G."/>
            <person name="Tabita R."/>
            <person name="Witte B."/>
            <person name="Santini J.M."/>
            <person name="Basu P."/>
            <person name="Hollibaugh J.T."/>
            <person name="Xie G."/>
            <person name="Stolz J.F."/>
            <person name="Richardson P."/>
        </authorList>
    </citation>
    <scope>NUCLEOTIDE SEQUENCE [LARGE SCALE GENOMIC DNA]</scope>
    <source>
        <strain evidence="10">ATCC BAA-1101 / DSM 17681 / MLHE-1</strain>
    </source>
</reference>
<keyword evidence="7 8" id="KW-0238">DNA-binding</keyword>
<sequence>MSEGGFLPGRLGLSGARIPHVDRHGLLWLTRGRLYVEDGTLHFTAAESEDLAAGDYAIPYQGLSMILLGPGSTVTHDVLRLLARHGTLLAAIGGGGTKYYTAPPMGQGRSDVARRHATLWANKTQRLDVARRMYAFRFGRVLPHKDIAVLRGIEGGRIKELYRVEASRFGIPWKGRRYNRNNPSAADVPNQAINHAATFVEAAADIAVAATGALPPLGFIHEESSNAFTLDIADLYRGEITVPLAFQAARKVLDDPTLSIERTLRRDAASAFQRHKVIPKMIDRIKDLINADDNGRNT</sequence>
<keyword evidence="4 8" id="KW-0378">Hydrolase</keyword>
<evidence type="ECO:0000256" key="3">
    <source>
        <dbReference type="ARBA" id="ARBA00022759"/>
    </source>
</evidence>
<evidence type="ECO:0000256" key="1">
    <source>
        <dbReference type="ARBA" id="ARBA00022722"/>
    </source>
</evidence>
<name>Q0AA34_ALKEH</name>
<keyword evidence="10" id="KW-1185">Reference proteome</keyword>
<dbReference type="GO" id="GO:0046872">
    <property type="term" value="F:metal ion binding"/>
    <property type="evidence" value="ECO:0007669"/>
    <property type="project" value="UniProtKB-UniRule"/>
</dbReference>
<evidence type="ECO:0000256" key="8">
    <source>
        <dbReference type="HAMAP-Rule" id="MF_01470"/>
    </source>
</evidence>
<dbReference type="InterPro" id="IPR042206">
    <property type="entry name" value="CRISPR-assoc_Cas1_C"/>
</dbReference>
<dbReference type="HOGENOM" id="CLU_077904_0_0_6"/>